<reference evidence="1 2" key="1">
    <citation type="submission" date="2024-10" db="EMBL/GenBank/DDBJ databases">
        <authorList>
            <person name="Riesco R."/>
        </authorList>
    </citation>
    <scope>NUCLEOTIDE SEQUENCE [LARGE SCALE GENOMIC DNA]</scope>
    <source>
        <strain evidence="1 2">NCIMB 15449</strain>
    </source>
</reference>
<accession>A0ABW7JTV1</accession>
<proteinExistence type="predicted"/>
<name>A0ABW7JTV1_9NOCA</name>
<feature type="non-terminal residue" evidence="1">
    <location>
        <position position="1"/>
    </location>
</feature>
<evidence type="ECO:0000313" key="2">
    <source>
        <dbReference type="Proteomes" id="UP001609175"/>
    </source>
</evidence>
<evidence type="ECO:0000313" key="1">
    <source>
        <dbReference type="EMBL" id="MFH5211442.1"/>
    </source>
</evidence>
<dbReference type="RefSeq" id="WP_395117926.1">
    <property type="nucleotide sequence ID" value="NZ_JBIMSO010000116.1"/>
</dbReference>
<comment type="caution">
    <text evidence="1">The sequence shown here is derived from an EMBL/GenBank/DDBJ whole genome shotgun (WGS) entry which is preliminary data.</text>
</comment>
<protein>
    <recommendedName>
        <fullName evidence="3">Minor tail protein</fullName>
    </recommendedName>
</protein>
<gene>
    <name evidence="1" type="ORF">ACHIPZ_25040</name>
</gene>
<organism evidence="1 2">
    <name type="scientific">Antrihabitans spumae</name>
    <dbReference type="NCBI Taxonomy" id="3373370"/>
    <lineage>
        <taxon>Bacteria</taxon>
        <taxon>Bacillati</taxon>
        <taxon>Actinomycetota</taxon>
        <taxon>Actinomycetes</taxon>
        <taxon>Mycobacteriales</taxon>
        <taxon>Nocardiaceae</taxon>
        <taxon>Antrihabitans</taxon>
    </lineage>
</organism>
<evidence type="ECO:0008006" key="3">
    <source>
        <dbReference type="Google" id="ProtNLM"/>
    </source>
</evidence>
<dbReference type="EMBL" id="JBIMSO010000116">
    <property type="protein sequence ID" value="MFH5211442.1"/>
    <property type="molecule type" value="Genomic_DNA"/>
</dbReference>
<sequence>PNTVNSFQVLGAEGQLVLRQGNPGEPGIQGPPAFPWKWKGDVADYVALQAIETTLTPAMKGFAYRVVGGSQFPNSVMYWDGEAFYPFLSAFGAEGPRGLTPTITVGTIETLAEGEDAYLDIDATDPLHLVLNGGFPQGGEGEQGVPGGPGAIIGSPDVKPGLTPTQGSVLIWDDVNQWYDQAPYPGLAGPYGLSDADFSSGSNVSTGITVVATKTIPPQAFAWRPIVEGGMSAGSHVPSIGAGRVDVEVRIGSSAGQIVAFGAGFPSANAFRSTMIPHFGGPMTPGSSVGVIAPNTTVTLYVILKRNLGTSNYSWTNNGACMYIYCQPVFTP</sequence>
<dbReference type="Proteomes" id="UP001609175">
    <property type="component" value="Unassembled WGS sequence"/>
</dbReference>